<dbReference type="InterPro" id="IPR011990">
    <property type="entry name" value="TPR-like_helical_dom_sf"/>
</dbReference>
<dbReference type="PANTHER" id="PTHR47932:SF2">
    <property type="entry name" value="OS10G0484300 PROTEIN"/>
    <property type="match status" value="1"/>
</dbReference>
<evidence type="ECO:0008006" key="7">
    <source>
        <dbReference type="Google" id="ProtNLM"/>
    </source>
</evidence>
<dbReference type="AlphaFoldDB" id="A0A498HJR1"/>
<feature type="compositionally biased region" description="Basic residues" evidence="4">
    <location>
        <begin position="536"/>
        <end position="545"/>
    </location>
</feature>
<accession>A0A498HJR1</accession>
<keyword evidence="2" id="KW-0677">Repeat</keyword>
<evidence type="ECO:0000256" key="4">
    <source>
        <dbReference type="SAM" id="MobiDB-lite"/>
    </source>
</evidence>
<evidence type="ECO:0000313" key="6">
    <source>
        <dbReference type="Proteomes" id="UP000290289"/>
    </source>
</evidence>
<keyword evidence="6" id="KW-1185">Reference proteome</keyword>
<reference evidence="5 6" key="1">
    <citation type="submission" date="2018-10" db="EMBL/GenBank/DDBJ databases">
        <title>A high-quality apple genome assembly.</title>
        <authorList>
            <person name="Hu J."/>
        </authorList>
    </citation>
    <scope>NUCLEOTIDE SEQUENCE [LARGE SCALE GENOMIC DNA]</scope>
    <source>
        <strain evidence="6">cv. HFTH1</strain>
        <tissue evidence="5">Young leaf</tissue>
    </source>
</reference>
<feature type="repeat" description="PPR" evidence="3">
    <location>
        <begin position="305"/>
        <end position="339"/>
    </location>
</feature>
<dbReference type="PANTHER" id="PTHR47932">
    <property type="entry name" value="ATPASE EXPRESSION PROTEIN 3"/>
    <property type="match status" value="1"/>
</dbReference>
<dbReference type="Gene3D" id="1.25.40.10">
    <property type="entry name" value="Tetratricopeptide repeat domain"/>
    <property type="match status" value="3"/>
</dbReference>
<dbReference type="Pfam" id="PF13041">
    <property type="entry name" value="PPR_2"/>
    <property type="match status" value="2"/>
</dbReference>
<dbReference type="InterPro" id="IPR002885">
    <property type="entry name" value="PPR_rpt"/>
</dbReference>
<comment type="similarity">
    <text evidence="1">Belongs to the PPR family. P subfamily.</text>
</comment>
<protein>
    <recommendedName>
        <fullName evidence="7">Pentacotripeptide-repeat region of PRORP domain-containing protein</fullName>
    </recommendedName>
</protein>
<evidence type="ECO:0000256" key="2">
    <source>
        <dbReference type="ARBA" id="ARBA00022737"/>
    </source>
</evidence>
<organism evidence="5 6">
    <name type="scientific">Malus domestica</name>
    <name type="common">Apple</name>
    <name type="synonym">Pyrus malus</name>
    <dbReference type="NCBI Taxonomy" id="3750"/>
    <lineage>
        <taxon>Eukaryota</taxon>
        <taxon>Viridiplantae</taxon>
        <taxon>Streptophyta</taxon>
        <taxon>Embryophyta</taxon>
        <taxon>Tracheophyta</taxon>
        <taxon>Spermatophyta</taxon>
        <taxon>Magnoliopsida</taxon>
        <taxon>eudicotyledons</taxon>
        <taxon>Gunneridae</taxon>
        <taxon>Pentapetalae</taxon>
        <taxon>rosids</taxon>
        <taxon>fabids</taxon>
        <taxon>Rosales</taxon>
        <taxon>Rosaceae</taxon>
        <taxon>Amygdaloideae</taxon>
        <taxon>Maleae</taxon>
        <taxon>Malus</taxon>
    </lineage>
</organism>
<dbReference type="NCBIfam" id="TIGR00756">
    <property type="entry name" value="PPR"/>
    <property type="match status" value="6"/>
</dbReference>
<name>A0A498HJR1_MALDO</name>
<dbReference type="EMBL" id="RDQH01000342">
    <property type="protein sequence ID" value="RXH71149.1"/>
    <property type="molecule type" value="Genomic_DNA"/>
</dbReference>
<dbReference type="PROSITE" id="PS51375">
    <property type="entry name" value="PPR"/>
    <property type="match status" value="6"/>
</dbReference>
<comment type="caution">
    <text evidence="5">The sequence shown here is derived from an EMBL/GenBank/DDBJ whole genome shotgun (WGS) entry which is preliminary data.</text>
</comment>
<sequence length="668" mass="74542">MAFHGALQSLRSLSRGPSTRYSFPYLPSPISSSLFSALYAQSNALHDDRPINNQSSPHERFVLDQLSNLLPVPLNNSAPKPLEPSNSEKQINVRAADGFLLPDEKLRGVFLQKLRGTTAIEHALDNVGVDLSVDVVAQVVNRGNLSSEAMLMFFNWVTKKPAIAKDIHTYHIILKALGRRKFFTHMMHIMHNMRARGISPDLETISIVMDSFVRAGYVSKAIRVFRNLEEVGLDCDTESLNMLVQCLCQRSHVGAANSFLNSIKGKIQFNGTTYNIVIGGWSRNGRVSEMVRILEAMVADGFSPDNSTFSFIIEGLGRAGRIDDAVEIFDSMKTKGCVPDARAYNAMISNFISVRGFDECRKYYKGMPSNNCDPNIDTYTKLIDAFLKARKVADALETFDEMLGRGFLPSTGTITSFIEPLCSYGPPYAAMMIYQKARKVGCRVSSSAYKLLLMRLSRFGKCGMLLNIWEDMQECGYDSDMEVYDYVINGLCNNGQLESAVLVMEESVQKDGTGRNGMGQDGTERRGSKNALRWKQGGRRRRRRGLSSYLASVREQGRPDKTAVTVLQSSEIMICYPLYGYQMKGFTRVRFLKLKFDGCGEKESSKVKHDVLLKCEGDCGLGTECSIFSSSSAQTPSAELIVQAAFFSACFFRQMWQLLEFLSSDSFC</sequence>
<dbReference type="Proteomes" id="UP000290289">
    <property type="component" value="Chromosome 16"/>
</dbReference>
<feature type="repeat" description="PPR" evidence="3">
    <location>
        <begin position="166"/>
        <end position="200"/>
    </location>
</feature>
<dbReference type="Pfam" id="PF01535">
    <property type="entry name" value="PPR"/>
    <property type="match status" value="3"/>
</dbReference>
<feature type="repeat" description="PPR" evidence="3">
    <location>
        <begin position="270"/>
        <end position="304"/>
    </location>
</feature>
<feature type="repeat" description="PPR" evidence="3">
    <location>
        <begin position="375"/>
        <end position="409"/>
    </location>
</feature>
<evidence type="ECO:0000256" key="3">
    <source>
        <dbReference type="PROSITE-ProRule" id="PRU00708"/>
    </source>
</evidence>
<evidence type="ECO:0000256" key="1">
    <source>
        <dbReference type="ARBA" id="ARBA00007626"/>
    </source>
</evidence>
<evidence type="ECO:0000313" key="5">
    <source>
        <dbReference type="EMBL" id="RXH71149.1"/>
    </source>
</evidence>
<dbReference type="GO" id="GO:0003729">
    <property type="term" value="F:mRNA binding"/>
    <property type="evidence" value="ECO:0007669"/>
    <property type="project" value="TreeGrafter"/>
</dbReference>
<dbReference type="STRING" id="3750.A0A498HJR1"/>
<proteinExistence type="inferred from homology"/>
<feature type="repeat" description="PPR" evidence="3">
    <location>
        <begin position="201"/>
        <end position="235"/>
    </location>
</feature>
<feature type="repeat" description="PPR" evidence="3">
    <location>
        <begin position="340"/>
        <end position="374"/>
    </location>
</feature>
<gene>
    <name evidence="5" type="ORF">DVH24_015771</name>
</gene>
<feature type="region of interest" description="Disordered" evidence="4">
    <location>
        <begin position="511"/>
        <end position="545"/>
    </location>
</feature>